<dbReference type="OrthoDB" id="5867626at2759"/>
<dbReference type="EMBL" id="UYYG01001151">
    <property type="protein sequence ID" value="VDN55184.1"/>
    <property type="molecule type" value="Genomic_DNA"/>
</dbReference>
<evidence type="ECO:0000313" key="4">
    <source>
        <dbReference type="Proteomes" id="UP000274756"/>
    </source>
</evidence>
<dbReference type="WBParaSite" id="DME_0000079701-mRNA-1">
    <property type="protein sequence ID" value="DME_0000079701-mRNA-1"/>
    <property type="gene ID" value="DME_0000079701"/>
</dbReference>
<dbReference type="Gene3D" id="2.60.120.970">
    <property type="match status" value="1"/>
</dbReference>
<keyword evidence="4" id="KW-1185">Reference proteome</keyword>
<reference evidence="2 4" key="2">
    <citation type="submission" date="2018-11" db="EMBL/GenBank/DDBJ databases">
        <authorList>
            <consortium name="Pathogen Informatics"/>
        </authorList>
    </citation>
    <scope>NUCLEOTIDE SEQUENCE [LARGE SCALE GENOMIC DNA]</scope>
</reference>
<evidence type="ECO:0000313" key="3">
    <source>
        <dbReference type="Proteomes" id="UP000038040"/>
    </source>
</evidence>
<accession>A0A0N4U2A6</accession>
<evidence type="ECO:0000313" key="5">
    <source>
        <dbReference type="WBParaSite" id="DME_0000079701-mRNA-1"/>
    </source>
</evidence>
<organism evidence="3 5">
    <name type="scientific">Dracunculus medinensis</name>
    <name type="common">Guinea worm</name>
    <dbReference type="NCBI Taxonomy" id="318479"/>
    <lineage>
        <taxon>Eukaryota</taxon>
        <taxon>Metazoa</taxon>
        <taxon>Ecdysozoa</taxon>
        <taxon>Nematoda</taxon>
        <taxon>Chromadorea</taxon>
        <taxon>Rhabditida</taxon>
        <taxon>Spirurina</taxon>
        <taxon>Dracunculoidea</taxon>
        <taxon>Dracunculidae</taxon>
        <taxon>Dracunculus</taxon>
    </lineage>
</organism>
<evidence type="ECO:0000256" key="1">
    <source>
        <dbReference type="SAM" id="MobiDB-lite"/>
    </source>
</evidence>
<feature type="compositionally biased region" description="Acidic residues" evidence="1">
    <location>
        <begin position="207"/>
        <end position="227"/>
    </location>
</feature>
<gene>
    <name evidence="2" type="ORF">DME_LOCUS5157</name>
</gene>
<sequence>MIYPGLLYQVKAAVRQNVTTTTSPRTVIPTMVSNCANCGEAIDELAKIRLEQIKREILEKLGLDEPPQIRPSDNLLPSMPQIAKYLRNQIKEKEENDNGGKHHLSSSFLVDEPSYHIENNKLERTIIIAEPAPVIYNNNQNSPVAYFKFSSEITSKLLQSALLNVYLKKPSRLNSSHDNRRATSTDSNRITVGSESIDAAAGGGDGSFDDDDEDGDSYADDDDDDNAGDNLINKHRHRYTTVQIIVKEVLKNGKEEAI</sequence>
<dbReference type="Proteomes" id="UP000038040">
    <property type="component" value="Unplaced"/>
</dbReference>
<name>A0A0N4U2A6_DRAME</name>
<feature type="region of interest" description="Disordered" evidence="1">
    <location>
        <begin position="173"/>
        <end position="232"/>
    </location>
</feature>
<proteinExistence type="predicted"/>
<dbReference type="Proteomes" id="UP000274756">
    <property type="component" value="Unassembled WGS sequence"/>
</dbReference>
<protein>
    <submittedName>
        <fullName evidence="5">TGFb_propeptide domain-containing protein</fullName>
    </submittedName>
</protein>
<reference evidence="5" key="1">
    <citation type="submission" date="2017-02" db="UniProtKB">
        <authorList>
            <consortium name="WormBaseParasite"/>
        </authorList>
    </citation>
    <scope>IDENTIFICATION</scope>
</reference>
<evidence type="ECO:0000313" key="2">
    <source>
        <dbReference type="EMBL" id="VDN55184.1"/>
    </source>
</evidence>
<dbReference type="AlphaFoldDB" id="A0A0N4U2A6"/>
<feature type="compositionally biased region" description="Polar residues" evidence="1">
    <location>
        <begin position="184"/>
        <end position="194"/>
    </location>
</feature>
<dbReference type="STRING" id="318479.A0A0N4U2A6"/>